<dbReference type="Proteomes" id="UP000765509">
    <property type="component" value="Unassembled WGS sequence"/>
</dbReference>
<dbReference type="AlphaFoldDB" id="A0A9Q3HA84"/>
<dbReference type="SUPFAM" id="SSF56672">
    <property type="entry name" value="DNA/RNA polymerases"/>
    <property type="match status" value="1"/>
</dbReference>
<feature type="compositionally biased region" description="Acidic residues" evidence="1">
    <location>
        <begin position="79"/>
        <end position="88"/>
    </location>
</feature>
<keyword evidence="3" id="KW-1185">Reference proteome</keyword>
<evidence type="ECO:0000313" key="3">
    <source>
        <dbReference type="Proteomes" id="UP000765509"/>
    </source>
</evidence>
<evidence type="ECO:0000313" key="2">
    <source>
        <dbReference type="EMBL" id="MBW0497096.1"/>
    </source>
</evidence>
<dbReference type="InterPro" id="IPR043502">
    <property type="entry name" value="DNA/RNA_pol_sf"/>
</dbReference>
<reference evidence="2" key="1">
    <citation type="submission" date="2021-03" db="EMBL/GenBank/DDBJ databases">
        <title>Draft genome sequence of rust myrtle Austropuccinia psidii MF-1, a brazilian biotype.</title>
        <authorList>
            <person name="Quecine M.C."/>
            <person name="Pachon D.M.R."/>
            <person name="Bonatelli M.L."/>
            <person name="Correr F.H."/>
            <person name="Franceschini L.M."/>
            <person name="Leite T.F."/>
            <person name="Margarido G.R.A."/>
            <person name="Almeida C.A."/>
            <person name="Ferrarezi J.A."/>
            <person name="Labate C.A."/>
        </authorList>
    </citation>
    <scope>NUCLEOTIDE SEQUENCE</scope>
    <source>
        <strain evidence="2">MF-1</strain>
    </source>
</reference>
<gene>
    <name evidence="2" type="ORF">O181_036811</name>
</gene>
<protein>
    <submittedName>
        <fullName evidence="2">Uncharacterized protein</fullName>
    </submittedName>
</protein>
<dbReference type="EMBL" id="AVOT02013996">
    <property type="protein sequence ID" value="MBW0497096.1"/>
    <property type="molecule type" value="Genomic_DNA"/>
</dbReference>
<proteinExistence type="predicted"/>
<name>A0A9Q3HA84_9BASI</name>
<dbReference type="Gene3D" id="3.10.10.10">
    <property type="entry name" value="HIV Type 1 Reverse Transcriptase, subunit A, domain 1"/>
    <property type="match status" value="1"/>
</dbReference>
<sequence>MELIDYIDRLFIYVPRIPDYWITARLNTAFKGHASIWYPQMEEIHGRRVKLSKSTAMANSCQKEKKKVYGIEKFPEEQSPPEDSESDSMGDAFREQSYDDQAPREEFLVEDQEETPLEIQDIQLEAGVPQDTANKSVCKHTQDAQTFLVTPAKEMAYIHGTATDMTFTEDAKENRPAFAIGEEPSGKIRGHDIHTYLDVGRSYPPMLGRPLYPACLETRKEIEKHVNEVLDMDVIRKIGHNDIVKITTPVLITWNDAKSRLCGDFRALNNY</sequence>
<comment type="caution">
    <text evidence="2">The sequence shown here is derived from an EMBL/GenBank/DDBJ whole genome shotgun (WGS) entry which is preliminary data.</text>
</comment>
<organism evidence="2 3">
    <name type="scientific">Austropuccinia psidii MF-1</name>
    <dbReference type="NCBI Taxonomy" id="1389203"/>
    <lineage>
        <taxon>Eukaryota</taxon>
        <taxon>Fungi</taxon>
        <taxon>Dikarya</taxon>
        <taxon>Basidiomycota</taxon>
        <taxon>Pucciniomycotina</taxon>
        <taxon>Pucciniomycetes</taxon>
        <taxon>Pucciniales</taxon>
        <taxon>Sphaerophragmiaceae</taxon>
        <taxon>Austropuccinia</taxon>
    </lineage>
</organism>
<accession>A0A9Q3HA84</accession>
<feature type="region of interest" description="Disordered" evidence="1">
    <location>
        <begin position="69"/>
        <end position="100"/>
    </location>
</feature>
<evidence type="ECO:0000256" key="1">
    <source>
        <dbReference type="SAM" id="MobiDB-lite"/>
    </source>
</evidence>